<dbReference type="AlphaFoldDB" id="A0A173R897"/>
<evidence type="ECO:0000313" key="1">
    <source>
        <dbReference type="EMBL" id="CUM74072.1"/>
    </source>
</evidence>
<accession>A0A173R897</accession>
<organism evidence="1 2">
    <name type="scientific">Roseburia inulinivorans</name>
    <dbReference type="NCBI Taxonomy" id="360807"/>
    <lineage>
        <taxon>Bacteria</taxon>
        <taxon>Bacillati</taxon>
        <taxon>Bacillota</taxon>
        <taxon>Clostridia</taxon>
        <taxon>Lachnospirales</taxon>
        <taxon>Lachnospiraceae</taxon>
        <taxon>Roseburia</taxon>
    </lineage>
</organism>
<proteinExistence type="predicted"/>
<gene>
    <name evidence="1" type="ORF">ERS852444_00280</name>
</gene>
<protein>
    <submittedName>
        <fullName evidence="1">Uncharacterized protein</fullName>
    </submittedName>
</protein>
<evidence type="ECO:0000313" key="2">
    <source>
        <dbReference type="Proteomes" id="UP000095453"/>
    </source>
</evidence>
<sequence length="55" mass="6374">MLIAKISKNIKMMYSEKSRYRNGKDFLNLKTALVFNKIHPVLLRIPGGFSIFCNL</sequence>
<dbReference type="EMBL" id="CYXX01000001">
    <property type="protein sequence ID" value="CUM74072.1"/>
    <property type="molecule type" value="Genomic_DNA"/>
</dbReference>
<reference evidence="1 2" key="1">
    <citation type="submission" date="2015-09" db="EMBL/GenBank/DDBJ databases">
        <authorList>
            <consortium name="Pathogen Informatics"/>
        </authorList>
    </citation>
    <scope>NUCLEOTIDE SEQUENCE [LARGE SCALE GENOMIC DNA]</scope>
    <source>
        <strain evidence="1 2">2789STDY5608887</strain>
    </source>
</reference>
<name>A0A173R897_9FIRM</name>
<dbReference type="Proteomes" id="UP000095453">
    <property type="component" value="Unassembled WGS sequence"/>
</dbReference>